<feature type="compositionally biased region" description="Low complexity" evidence="10">
    <location>
        <begin position="29"/>
        <end position="41"/>
    </location>
</feature>
<comment type="function">
    <text evidence="9">Promotes plant cell differentiation, organogenesis and somatic embryogenesis as well as cell proliferation.</text>
</comment>
<comment type="subcellular location">
    <subcellularLocation>
        <location evidence="1 9">Secreted</location>
    </subcellularLocation>
</comment>
<dbReference type="PANTHER" id="PTHR33285:SF55">
    <property type="entry name" value="PHYTOSULFOKINES 3"/>
    <property type="match status" value="1"/>
</dbReference>
<proteinExistence type="inferred from homology"/>
<accession>A0A059BCF7</accession>
<sequence>MSPRVKCLAVLALLAVSFAAVSSAARPLPASRGAASASTTGPQPQVGEDCGDGGGGGGGGGAEECLMRRTLDAHLDYIYTQNHQP</sequence>
<dbReference type="GO" id="GO:0005576">
    <property type="term" value="C:extracellular region"/>
    <property type="evidence" value="ECO:0007669"/>
    <property type="project" value="UniProtKB-SubCell"/>
</dbReference>
<dbReference type="OMA" id="MCSKYKA"/>
<comment type="PTM">
    <text evidence="9">Sulfation is important for activity and for the binding to a putative membrane receptor.</text>
</comment>
<dbReference type="KEGG" id="egr:104453060"/>
<feature type="region of interest" description="Disordered" evidence="10">
    <location>
        <begin position="29"/>
        <end position="63"/>
    </location>
</feature>
<feature type="signal peptide" evidence="9">
    <location>
        <begin position="1"/>
        <end position="24"/>
    </location>
</feature>
<comment type="similarity">
    <text evidence="2 9">Belongs to the phytosulfokine family.</text>
</comment>
<dbReference type="InterPro" id="IPR009438">
    <property type="entry name" value="Phytosulfokine"/>
</dbReference>
<evidence type="ECO:0000256" key="7">
    <source>
        <dbReference type="ARBA" id="ARBA00022782"/>
    </source>
</evidence>
<evidence type="ECO:0000256" key="9">
    <source>
        <dbReference type="RuleBase" id="RU368031"/>
    </source>
</evidence>
<dbReference type="eggNOG" id="ENOG502SC6Q">
    <property type="taxonomic scope" value="Eukaryota"/>
</dbReference>
<keyword evidence="6 9" id="KW-0732">Signal</keyword>
<dbReference type="Pfam" id="PF06404">
    <property type="entry name" value="PSK"/>
    <property type="match status" value="1"/>
</dbReference>
<evidence type="ECO:0000256" key="3">
    <source>
        <dbReference type="ARBA" id="ARBA00022473"/>
    </source>
</evidence>
<keyword evidence="3 9" id="KW-0217">Developmental protein</keyword>
<dbReference type="Gramene" id="KCW63561">
    <property type="protein sequence ID" value="KCW63561"/>
    <property type="gene ID" value="EUGRSUZ_G01190"/>
</dbReference>
<dbReference type="GO" id="GO:0030154">
    <property type="term" value="P:cell differentiation"/>
    <property type="evidence" value="ECO:0007669"/>
    <property type="project" value="UniProtKB-UniRule"/>
</dbReference>
<protein>
    <recommendedName>
        <fullName evidence="9">Phytosulfokine</fullName>
    </recommendedName>
    <component>
        <recommendedName>
            <fullName evidence="9">Phytosulfokine-alpha</fullName>
            <shortName evidence="9">PSK-alpha</shortName>
            <shortName evidence="9">Phytosulfokine-a</shortName>
        </recommendedName>
    </component>
    <component>
        <recommendedName>
            <fullName evidence="9">Phytosulfokine-beta</fullName>
            <shortName evidence="9">PSK-beta</shortName>
            <shortName evidence="9">Phytosulfokine-b</shortName>
        </recommendedName>
    </component>
</protein>
<keyword evidence="8 9" id="KW-0339">Growth factor</keyword>
<reference evidence="11" key="1">
    <citation type="submission" date="2013-07" db="EMBL/GenBank/DDBJ databases">
        <title>The genome of Eucalyptus grandis.</title>
        <authorList>
            <person name="Schmutz J."/>
            <person name="Hayes R."/>
            <person name="Myburg A."/>
            <person name="Tuskan G."/>
            <person name="Grattapaglia D."/>
            <person name="Rokhsar D.S."/>
        </authorList>
    </citation>
    <scope>NUCLEOTIDE SEQUENCE</scope>
    <source>
        <tissue evidence="11">Leaf extractions</tissue>
    </source>
</reference>
<feature type="compositionally biased region" description="Gly residues" evidence="10">
    <location>
        <begin position="52"/>
        <end position="62"/>
    </location>
</feature>
<evidence type="ECO:0000256" key="6">
    <source>
        <dbReference type="ARBA" id="ARBA00022729"/>
    </source>
</evidence>
<evidence type="ECO:0000256" key="5">
    <source>
        <dbReference type="ARBA" id="ARBA00022641"/>
    </source>
</evidence>
<evidence type="ECO:0000256" key="4">
    <source>
        <dbReference type="ARBA" id="ARBA00022525"/>
    </source>
</evidence>
<dbReference type="PANTHER" id="PTHR33285">
    <property type="entry name" value="PHYTOSULFOKINES 3"/>
    <property type="match status" value="1"/>
</dbReference>
<evidence type="ECO:0000256" key="10">
    <source>
        <dbReference type="SAM" id="MobiDB-lite"/>
    </source>
</evidence>
<dbReference type="InParanoid" id="A0A059BCF7"/>
<keyword evidence="7 9" id="KW-0221">Differentiation</keyword>
<dbReference type="EMBL" id="KK198759">
    <property type="protein sequence ID" value="KCW63561.1"/>
    <property type="molecule type" value="Genomic_DNA"/>
</dbReference>
<dbReference type="GO" id="GO:0008083">
    <property type="term" value="F:growth factor activity"/>
    <property type="evidence" value="ECO:0007669"/>
    <property type="project" value="UniProtKB-UniRule"/>
</dbReference>
<dbReference type="AlphaFoldDB" id="A0A059BCF7"/>
<organism evidence="11">
    <name type="scientific">Eucalyptus grandis</name>
    <name type="common">Flooded gum</name>
    <dbReference type="NCBI Taxonomy" id="71139"/>
    <lineage>
        <taxon>Eukaryota</taxon>
        <taxon>Viridiplantae</taxon>
        <taxon>Streptophyta</taxon>
        <taxon>Embryophyta</taxon>
        <taxon>Tracheophyta</taxon>
        <taxon>Spermatophyta</taxon>
        <taxon>Magnoliopsida</taxon>
        <taxon>eudicotyledons</taxon>
        <taxon>Gunneridae</taxon>
        <taxon>Pentapetalae</taxon>
        <taxon>rosids</taxon>
        <taxon>malvids</taxon>
        <taxon>Myrtales</taxon>
        <taxon>Myrtaceae</taxon>
        <taxon>Myrtoideae</taxon>
        <taxon>Eucalypteae</taxon>
        <taxon>Eucalyptus</taxon>
    </lineage>
</organism>
<keyword evidence="4 9" id="KW-0964">Secreted</keyword>
<feature type="chain" id="PRO_5031591283" description="Phytosulfokine" evidence="9">
    <location>
        <begin position="25"/>
        <end position="85"/>
    </location>
</feature>
<gene>
    <name evidence="11" type="ORF">EUGRSUZ_G01190</name>
</gene>
<keyword evidence="5 9" id="KW-0765">Sulfation</keyword>
<name>A0A059BCF7_EUCGR</name>
<evidence type="ECO:0000256" key="8">
    <source>
        <dbReference type="ARBA" id="ARBA00023030"/>
    </source>
</evidence>
<evidence type="ECO:0000256" key="1">
    <source>
        <dbReference type="ARBA" id="ARBA00004613"/>
    </source>
</evidence>
<dbReference type="GO" id="GO:0008283">
    <property type="term" value="P:cell population proliferation"/>
    <property type="evidence" value="ECO:0007669"/>
    <property type="project" value="UniProtKB-UniRule"/>
</dbReference>
<comment type="PTM">
    <text evidence="9">PSK-alpha is produced by endopeptidase digestion. PSK-beta is produced from PSK-alpha by exopeptidase digestion.</text>
</comment>
<evidence type="ECO:0000313" key="11">
    <source>
        <dbReference type="EMBL" id="KCW63561.1"/>
    </source>
</evidence>
<evidence type="ECO:0000256" key="2">
    <source>
        <dbReference type="ARBA" id="ARBA00010781"/>
    </source>
</evidence>